<name>A0A198AJZ9_9BACL</name>
<dbReference type="RefSeq" id="WP_068662828.1">
    <property type="nucleotide sequence ID" value="NZ_LYPB01000049.1"/>
</dbReference>
<dbReference type="PANTHER" id="PTHR43280">
    <property type="entry name" value="ARAC-FAMILY TRANSCRIPTIONAL REGULATOR"/>
    <property type="match status" value="1"/>
</dbReference>
<dbReference type="AlphaFoldDB" id="A0A198AJZ9"/>
<evidence type="ECO:0000259" key="4">
    <source>
        <dbReference type="PROSITE" id="PS01124"/>
    </source>
</evidence>
<dbReference type="InterPro" id="IPR037923">
    <property type="entry name" value="HTH-like"/>
</dbReference>
<organism evidence="5 6">
    <name type="scientific">Paenibacillus oryzisoli</name>
    <dbReference type="NCBI Taxonomy" id="1850517"/>
    <lineage>
        <taxon>Bacteria</taxon>
        <taxon>Bacillati</taxon>
        <taxon>Bacillota</taxon>
        <taxon>Bacilli</taxon>
        <taxon>Bacillales</taxon>
        <taxon>Paenibacillaceae</taxon>
        <taxon>Paenibacillus</taxon>
    </lineage>
</organism>
<keyword evidence="3" id="KW-0804">Transcription</keyword>
<keyword evidence="2" id="KW-0238">DNA-binding</keyword>
<dbReference type="Pfam" id="PF12833">
    <property type="entry name" value="HTH_18"/>
    <property type="match status" value="1"/>
</dbReference>
<dbReference type="OrthoDB" id="249627at2"/>
<gene>
    <name evidence="5" type="ORF">A8708_30720</name>
</gene>
<dbReference type="InterPro" id="IPR003313">
    <property type="entry name" value="AraC-bd"/>
</dbReference>
<dbReference type="InterPro" id="IPR009057">
    <property type="entry name" value="Homeodomain-like_sf"/>
</dbReference>
<dbReference type="SUPFAM" id="SSF51215">
    <property type="entry name" value="Regulatory protein AraC"/>
    <property type="match status" value="1"/>
</dbReference>
<proteinExistence type="predicted"/>
<dbReference type="PANTHER" id="PTHR43280:SF28">
    <property type="entry name" value="HTH-TYPE TRANSCRIPTIONAL ACTIVATOR RHAS"/>
    <property type="match status" value="1"/>
</dbReference>
<feature type="domain" description="HTH araC/xylS-type" evidence="4">
    <location>
        <begin position="187"/>
        <end position="285"/>
    </location>
</feature>
<dbReference type="Pfam" id="PF02311">
    <property type="entry name" value="AraC_binding"/>
    <property type="match status" value="1"/>
</dbReference>
<evidence type="ECO:0000256" key="1">
    <source>
        <dbReference type="ARBA" id="ARBA00023015"/>
    </source>
</evidence>
<comment type="caution">
    <text evidence="5">The sequence shown here is derived from an EMBL/GenBank/DDBJ whole genome shotgun (WGS) entry which is preliminary data.</text>
</comment>
<evidence type="ECO:0000256" key="3">
    <source>
        <dbReference type="ARBA" id="ARBA00023163"/>
    </source>
</evidence>
<sequence length="292" mass="33984">MLQPFQDSPPIVPYIRECDFAVRKPWNYPERRLMDYLLVYIQEGTCCFWVNDQKYMFYAGQFCLVQPGSLVTLEGLTNTVTPFLHFDIAYSPLREESFPTRPGQIDLSAYNHLIQPSLHDLFKIRVPVHIQPQDPILLKEKLLQTIELFYVPNSLTQLRTQQLMLDIILSIMEPYQREAPSPAPSLNWITSYFSHHLSDPISVKDMAGRANLSLSRFSFLFKQRYGTSPHQYLLQMRIHHSQELLTNTELSLESISDYCGFADLHHFSKIFKQRTGTTPGEHRKSTKNPSTR</sequence>
<protein>
    <recommendedName>
        <fullName evidence="4">HTH araC/xylS-type domain-containing protein</fullName>
    </recommendedName>
</protein>
<evidence type="ECO:0000256" key="2">
    <source>
        <dbReference type="ARBA" id="ARBA00023125"/>
    </source>
</evidence>
<dbReference type="EMBL" id="LYPB01000049">
    <property type="protein sequence ID" value="OAS21253.1"/>
    <property type="molecule type" value="Genomic_DNA"/>
</dbReference>
<dbReference type="GO" id="GO:0003700">
    <property type="term" value="F:DNA-binding transcription factor activity"/>
    <property type="evidence" value="ECO:0007669"/>
    <property type="project" value="InterPro"/>
</dbReference>
<dbReference type="InterPro" id="IPR018060">
    <property type="entry name" value="HTH_AraC"/>
</dbReference>
<dbReference type="GO" id="GO:0043565">
    <property type="term" value="F:sequence-specific DNA binding"/>
    <property type="evidence" value="ECO:0007669"/>
    <property type="project" value="InterPro"/>
</dbReference>
<dbReference type="Proteomes" id="UP000078454">
    <property type="component" value="Unassembled WGS sequence"/>
</dbReference>
<keyword evidence="1" id="KW-0805">Transcription regulation</keyword>
<dbReference type="InterPro" id="IPR018062">
    <property type="entry name" value="HTH_AraC-typ_CS"/>
</dbReference>
<dbReference type="PROSITE" id="PS00041">
    <property type="entry name" value="HTH_ARAC_FAMILY_1"/>
    <property type="match status" value="1"/>
</dbReference>
<accession>A0A198AJZ9</accession>
<evidence type="ECO:0000313" key="6">
    <source>
        <dbReference type="Proteomes" id="UP000078454"/>
    </source>
</evidence>
<dbReference type="SMART" id="SM00342">
    <property type="entry name" value="HTH_ARAC"/>
    <property type="match status" value="1"/>
</dbReference>
<keyword evidence="6" id="KW-1185">Reference proteome</keyword>
<dbReference type="SUPFAM" id="SSF46689">
    <property type="entry name" value="Homeodomain-like"/>
    <property type="match status" value="2"/>
</dbReference>
<dbReference type="Gene3D" id="1.10.10.60">
    <property type="entry name" value="Homeodomain-like"/>
    <property type="match status" value="2"/>
</dbReference>
<evidence type="ECO:0000313" key="5">
    <source>
        <dbReference type="EMBL" id="OAS21253.1"/>
    </source>
</evidence>
<dbReference type="STRING" id="1850517.A8708_30720"/>
<dbReference type="PROSITE" id="PS01124">
    <property type="entry name" value="HTH_ARAC_FAMILY_2"/>
    <property type="match status" value="1"/>
</dbReference>
<reference evidence="5 6" key="1">
    <citation type="submission" date="2016-05" db="EMBL/GenBank/DDBJ databases">
        <title>Paenibacillus sp. 1ZS3-15 nov., isolated from the rhizosphere soil.</title>
        <authorList>
            <person name="Zhang X.X."/>
            <person name="Zhang J."/>
        </authorList>
    </citation>
    <scope>NUCLEOTIDE SEQUENCE [LARGE SCALE GENOMIC DNA]</scope>
    <source>
        <strain evidence="5 6">1ZS3-15</strain>
    </source>
</reference>